<accession>A0A8S4A2M7</accession>
<protein>
    <submittedName>
        <fullName evidence="1">Uncharacterized protein</fullName>
    </submittedName>
</protein>
<proteinExistence type="predicted"/>
<keyword evidence="2" id="KW-1185">Reference proteome</keyword>
<name>A0A8S4A2M7_9EUPU</name>
<dbReference type="AlphaFoldDB" id="A0A8S4A2M7"/>
<evidence type="ECO:0000313" key="1">
    <source>
        <dbReference type="EMBL" id="CAG5136113.1"/>
    </source>
</evidence>
<sequence>MLNAVPYSNHTNSSDIVIVRDWKSLYYVLTHLAPFSLTVDRYVTPIWCAIGVLGNL</sequence>
<dbReference type="EMBL" id="CAJHNH020008492">
    <property type="protein sequence ID" value="CAG5136113.1"/>
    <property type="molecule type" value="Genomic_DNA"/>
</dbReference>
<reference evidence="1" key="1">
    <citation type="submission" date="2021-04" db="EMBL/GenBank/DDBJ databases">
        <authorList>
            <consortium name="Molecular Ecology Group"/>
        </authorList>
    </citation>
    <scope>NUCLEOTIDE SEQUENCE</scope>
</reference>
<organism evidence="1 2">
    <name type="scientific">Candidula unifasciata</name>
    <dbReference type="NCBI Taxonomy" id="100452"/>
    <lineage>
        <taxon>Eukaryota</taxon>
        <taxon>Metazoa</taxon>
        <taxon>Spiralia</taxon>
        <taxon>Lophotrochozoa</taxon>
        <taxon>Mollusca</taxon>
        <taxon>Gastropoda</taxon>
        <taxon>Heterobranchia</taxon>
        <taxon>Euthyneura</taxon>
        <taxon>Panpulmonata</taxon>
        <taxon>Eupulmonata</taxon>
        <taxon>Stylommatophora</taxon>
        <taxon>Helicina</taxon>
        <taxon>Helicoidea</taxon>
        <taxon>Geomitridae</taxon>
        <taxon>Candidula</taxon>
    </lineage>
</organism>
<gene>
    <name evidence="1" type="ORF">CUNI_LOCUS21671</name>
</gene>
<evidence type="ECO:0000313" key="2">
    <source>
        <dbReference type="Proteomes" id="UP000678393"/>
    </source>
</evidence>
<dbReference type="Proteomes" id="UP000678393">
    <property type="component" value="Unassembled WGS sequence"/>
</dbReference>
<comment type="caution">
    <text evidence="1">The sequence shown here is derived from an EMBL/GenBank/DDBJ whole genome shotgun (WGS) entry which is preliminary data.</text>
</comment>
<feature type="non-terminal residue" evidence="1">
    <location>
        <position position="56"/>
    </location>
</feature>
<dbReference type="OrthoDB" id="6113336at2759"/>